<dbReference type="PRINTS" id="PR00986">
    <property type="entry name" value="TRNASYNTHVAL"/>
</dbReference>
<feature type="domain" description="Aminoacyl-tRNA synthetase class Ia" evidence="11">
    <location>
        <begin position="20"/>
        <end position="581"/>
    </location>
</feature>
<dbReference type="Proteomes" id="UP000033930">
    <property type="component" value="Unassembled WGS sequence"/>
</dbReference>
<dbReference type="SUPFAM" id="SSF46589">
    <property type="entry name" value="tRNA-binding arm"/>
    <property type="match status" value="1"/>
</dbReference>
<organism evidence="14 15">
    <name type="scientific">Candidatus Uhrbacteria bacterium GW2011_GWC1_41_20</name>
    <dbReference type="NCBI Taxonomy" id="1618983"/>
    <lineage>
        <taxon>Bacteria</taxon>
        <taxon>Candidatus Uhriibacteriota</taxon>
    </lineage>
</organism>
<dbReference type="Gene3D" id="3.90.740.10">
    <property type="entry name" value="Valyl/Leucyl/Isoleucyl-tRNA synthetase, editing domain"/>
    <property type="match status" value="1"/>
</dbReference>
<dbReference type="HAMAP" id="MF_02004">
    <property type="entry name" value="Val_tRNA_synth_type1"/>
    <property type="match status" value="1"/>
</dbReference>
<evidence type="ECO:0000256" key="9">
    <source>
        <dbReference type="ARBA" id="ARBA00047552"/>
    </source>
</evidence>
<dbReference type="Gene3D" id="1.10.730.10">
    <property type="entry name" value="Isoleucyl-tRNA Synthetase, Domain 1"/>
    <property type="match status" value="1"/>
</dbReference>
<evidence type="ECO:0000256" key="5">
    <source>
        <dbReference type="ARBA" id="ARBA00022741"/>
    </source>
</evidence>
<comment type="domain">
    <text evidence="10">The C-terminal coiled-coil domain is crucial for aminoacylation activity.</text>
</comment>
<dbReference type="EMBL" id="LCAW01000014">
    <property type="protein sequence ID" value="KKR98890.1"/>
    <property type="molecule type" value="Genomic_DNA"/>
</dbReference>
<comment type="caution">
    <text evidence="10">Lacks conserved residue(s) required for the propagation of feature annotation.</text>
</comment>
<comment type="catalytic activity">
    <reaction evidence="9 10">
        <text>tRNA(Val) + L-valine + ATP = L-valyl-tRNA(Val) + AMP + diphosphate</text>
        <dbReference type="Rhea" id="RHEA:10704"/>
        <dbReference type="Rhea" id="RHEA-COMP:9672"/>
        <dbReference type="Rhea" id="RHEA-COMP:9708"/>
        <dbReference type="ChEBI" id="CHEBI:30616"/>
        <dbReference type="ChEBI" id="CHEBI:33019"/>
        <dbReference type="ChEBI" id="CHEBI:57762"/>
        <dbReference type="ChEBI" id="CHEBI:78442"/>
        <dbReference type="ChEBI" id="CHEBI:78537"/>
        <dbReference type="ChEBI" id="CHEBI:456215"/>
        <dbReference type="EC" id="6.1.1.9"/>
    </reaction>
</comment>
<evidence type="ECO:0000256" key="8">
    <source>
        <dbReference type="ARBA" id="ARBA00023146"/>
    </source>
</evidence>
<dbReference type="GO" id="GO:0005524">
    <property type="term" value="F:ATP binding"/>
    <property type="evidence" value="ECO:0007669"/>
    <property type="project" value="UniProtKB-UniRule"/>
</dbReference>
<feature type="domain" description="Valyl-tRNA synthetase tRNA-binding arm" evidence="13">
    <location>
        <begin position="825"/>
        <end position="890"/>
    </location>
</feature>
<dbReference type="Pfam" id="PF10458">
    <property type="entry name" value="Val_tRNA-synt_C"/>
    <property type="match status" value="1"/>
</dbReference>
<dbReference type="InterPro" id="IPR037118">
    <property type="entry name" value="Val-tRNA_synth_C_sf"/>
</dbReference>
<keyword evidence="5 10" id="KW-0547">Nucleotide-binding</keyword>
<accession>A0A0G0XPZ8</accession>
<dbReference type="InterPro" id="IPR014729">
    <property type="entry name" value="Rossmann-like_a/b/a_fold"/>
</dbReference>
<dbReference type="InterPro" id="IPR010978">
    <property type="entry name" value="tRNA-bd_arm"/>
</dbReference>
<evidence type="ECO:0000259" key="11">
    <source>
        <dbReference type="Pfam" id="PF00133"/>
    </source>
</evidence>
<dbReference type="InterPro" id="IPR009008">
    <property type="entry name" value="Val/Leu/Ile-tRNA-synth_edit"/>
</dbReference>
<dbReference type="NCBIfam" id="NF004349">
    <property type="entry name" value="PRK05729.1"/>
    <property type="match status" value="1"/>
</dbReference>
<evidence type="ECO:0000256" key="3">
    <source>
        <dbReference type="ARBA" id="ARBA00022490"/>
    </source>
</evidence>
<evidence type="ECO:0000256" key="2">
    <source>
        <dbReference type="ARBA" id="ARBA00011245"/>
    </source>
</evidence>
<dbReference type="InterPro" id="IPR002303">
    <property type="entry name" value="Valyl-tRNA_ligase"/>
</dbReference>
<dbReference type="Pfam" id="PF08264">
    <property type="entry name" value="Anticodon_1"/>
    <property type="match status" value="1"/>
</dbReference>
<dbReference type="GO" id="GO:0006438">
    <property type="term" value="P:valyl-tRNA aminoacylation"/>
    <property type="evidence" value="ECO:0007669"/>
    <property type="project" value="UniProtKB-UniRule"/>
</dbReference>
<evidence type="ECO:0000313" key="14">
    <source>
        <dbReference type="EMBL" id="KKR98890.1"/>
    </source>
</evidence>
<dbReference type="EC" id="6.1.1.9" evidence="10"/>
<feature type="binding site" evidence="10">
    <location>
        <position position="547"/>
    </location>
    <ligand>
        <name>ATP</name>
        <dbReference type="ChEBI" id="CHEBI:30616"/>
    </ligand>
</feature>
<dbReference type="CDD" id="cd00817">
    <property type="entry name" value="ValRS_core"/>
    <property type="match status" value="1"/>
</dbReference>
<dbReference type="FunFam" id="3.40.50.620:FF:000032">
    <property type="entry name" value="Valine--tRNA ligase"/>
    <property type="match status" value="1"/>
</dbReference>
<keyword evidence="8 10" id="KW-0030">Aminoacyl-tRNA synthetase</keyword>
<evidence type="ECO:0000256" key="7">
    <source>
        <dbReference type="ARBA" id="ARBA00022917"/>
    </source>
</evidence>
<dbReference type="SUPFAM" id="SSF47323">
    <property type="entry name" value="Anticodon-binding domain of a subclass of class I aminoacyl-tRNA synthetases"/>
    <property type="match status" value="1"/>
</dbReference>
<evidence type="ECO:0000259" key="13">
    <source>
        <dbReference type="Pfam" id="PF10458"/>
    </source>
</evidence>
<dbReference type="InterPro" id="IPR013155">
    <property type="entry name" value="M/V/L/I-tRNA-synth_anticd-bd"/>
</dbReference>
<dbReference type="InterPro" id="IPR009080">
    <property type="entry name" value="tRNAsynth_Ia_anticodon-bd"/>
</dbReference>
<reference evidence="14 15" key="1">
    <citation type="journal article" date="2015" name="Nature">
        <title>rRNA introns, odd ribosomes, and small enigmatic genomes across a large radiation of phyla.</title>
        <authorList>
            <person name="Brown C.T."/>
            <person name="Hug L.A."/>
            <person name="Thomas B.C."/>
            <person name="Sharon I."/>
            <person name="Castelle C.J."/>
            <person name="Singh A."/>
            <person name="Wilkins M.J."/>
            <person name="Williams K.H."/>
            <person name="Banfield J.F."/>
        </authorList>
    </citation>
    <scope>NUCLEOTIDE SEQUENCE [LARGE SCALE GENOMIC DNA]</scope>
</reference>
<evidence type="ECO:0000259" key="12">
    <source>
        <dbReference type="Pfam" id="PF08264"/>
    </source>
</evidence>
<dbReference type="InterPro" id="IPR019499">
    <property type="entry name" value="Val-tRNA_synth_tRNA-bd"/>
</dbReference>
<dbReference type="InterPro" id="IPR033705">
    <property type="entry name" value="Anticodon_Ia_Val"/>
</dbReference>
<evidence type="ECO:0000256" key="6">
    <source>
        <dbReference type="ARBA" id="ARBA00022840"/>
    </source>
</evidence>
<dbReference type="SUPFAM" id="SSF50677">
    <property type="entry name" value="ValRS/IleRS/LeuRS editing domain"/>
    <property type="match status" value="1"/>
</dbReference>
<keyword evidence="7 10" id="KW-0648">Protein biosynthesis</keyword>
<dbReference type="Pfam" id="PF00133">
    <property type="entry name" value="tRNA-synt_1"/>
    <property type="match status" value="1"/>
</dbReference>
<dbReference type="Gene3D" id="1.10.287.380">
    <property type="entry name" value="Valyl-tRNA synthetase, C-terminal domain"/>
    <property type="match status" value="1"/>
</dbReference>
<keyword evidence="4 10" id="KW-0436">Ligase</keyword>
<keyword evidence="3 10" id="KW-0963">Cytoplasm</keyword>
<evidence type="ECO:0000256" key="1">
    <source>
        <dbReference type="ARBA" id="ARBA00004496"/>
    </source>
</evidence>
<sequence>MPDDLQLPKAYDSTVVEDAIYSAWTKSGYFTPENLPNLDKRKESYCISLPPPNVTGTLHTGHAVMLAIQDTMIRYARMSGKRALWVPGTDHAAIATNSKVEKILMKEEGKTRHDLGREKFLKRVHDFANKSHDIIVNQMKKMGVSIDWTREAYTIDEKRNFAVRTAFKRMYDDGLIYQGHRVVNWCPRCHSTLADDEVEYKEENGKLYWIKYGPFVLATSRPETKLGDTAVAVHPSDERYKEMVGKKFMIPGVLGEFEITVVADYSVDIEFGTGAVKVTPAHSFVDNEIAQRHGIGMKQIIDEDGRMMKNCGKYAGMTTLEGREAIVTDMEKMGFIDHVEENYKHNLSVCYRCGTTIEPIPSKQWFINVGKEFTFNQSKHNPIKGINDGQTVTLKMLMKHVVENGQIDILPGRITKVYLNWVENLRDWCISRQIWFGHQIPVWYRGEEIYVGVDAPKGEDWEQDPDTLDTWFSSGLWTFSILGWPDMNSEDLKIYHPNSVMETGYDILQLWVTRMILMSTYFLGEIPFKKVYFHGLVRDEQGRKMSKSLENAVDPLDAIKEYGADALRLAMMIGQTPGTDTKLTDDKIASYRNFTNKLWNISRFVFMSVDQVRSIDQIPEPKTLADKWILARYAQVVARATAHYEKYEYSLLGELLRDFTWGEFADWYLEIAKVQKKNGESQTDEILLYVLEGLLKLWHPLMPFVTEELYKQFDRGMMIVAKWPVFLSHPEASEGSSNPVAQFEQLREIVTALRNVRAEYKIAYGKPIDVTIVSASSLEEYQDVIAQMAKTGVVTWTDKATKLEGALSLMAGSIQLYVPVGDLIDFDKERSRIGSELEVVESYIKRLALKLENKEFVDNAPAEVVQAEQGRLKEAQEKQKALKRELDNLG</sequence>
<dbReference type="PANTHER" id="PTHR11946:SF93">
    <property type="entry name" value="VALINE--TRNA LIGASE, CHLOROPLASTIC_MITOCHONDRIAL 2"/>
    <property type="match status" value="1"/>
</dbReference>
<dbReference type="InterPro" id="IPR002300">
    <property type="entry name" value="aa-tRNA-synth_Ia"/>
</dbReference>
<comment type="function">
    <text evidence="10">Catalyzes the attachment of valine to tRNA(Val). As ValRS can inadvertently accommodate and process structurally similar amino acids such as threonine, to avoid such errors, it has a 'posttransfer' editing activity that hydrolyzes mischarged Thr-tRNA(Val) in a tRNA-dependent manner.</text>
</comment>
<dbReference type="CDD" id="cd07962">
    <property type="entry name" value="Anticodon_Ia_Val"/>
    <property type="match status" value="1"/>
</dbReference>
<dbReference type="PATRIC" id="fig|1618983.3.peg.659"/>
<name>A0A0G0XPZ8_9BACT</name>
<dbReference type="PANTHER" id="PTHR11946">
    <property type="entry name" value="VALYL-TRNA SYNTHETASES"/>
    <property type="match status" value="1"/>
</dbReference>
<dbReference type="SUPFAM" id="SSF52374">
    <property type="entry name" value="Nucleotidylyl transferase"/>
    <property type="match status" value="1"/>
</dbReference>
<dbReference type="GO" id="GO:0004832">
    <property type="term" value="F:valine-tRNA ligase activity"/>
    <property type="evidence" value="ECO:0007669"/>
    <property type="project" value="UniProtKB-UniRule"/>
</dbReference>
<evidence type="ECO:0000256" key="10">
    <source>
        <dbReference type="HAMAP-Rule" id="MF_02004"/>
    </source>
</evidence>
<feature type="short sequence motif" description="'KMSKS' region" evidence="10">
    <location>
        <begin position="544"/>
        <end position="548"/>
    </location>
</feature>
<protein>
    <recommendedName>
        <fullName evidence="10">Valine--tRNA ligase</fullName>
        <ecNumber evidence="10">6.1.1.9</ecNumber>
    </recommendedName>
    <alternativeName>
        <fullName evidence="10">Valyl-tRNA synthetase</fullName>
        <shortName evidence="10">ValRS</shortName>
    </alternativeName>
</protein>
<comment type="domain">
    <text evidence="10">ValRS has two distinct active sites: one for aminoacylation and one for editing. The misactivated threonine is translocated from the active site to the editing site.</text>
</comment>
<dbReference type="GO" id="GO:0002161">
    <property type="term" value="F:aminoacyl-tRNA deacylase activity"/>
    <property type="evidence" value="ECO:0007669"/>
    <property type="project" value="InterPro"/>
</dbReference>
<evidence type="ECO:0000313" key="15">
    <source>
        <dbReference type="Proteomes" id="UP000033930"/>
    </source>
</evidence>
<keyword evidence="6 10" id="KW-0067">ATP-binding</keyword>
<gene>
    <name evidence="10" type="primary">valS</name>
    <name evidence="14" type="ORF">UU50_C0014G0022</name>
</gene>
<comment type="similarity">
    <text evidence="10">Belongs to the class-I aminoacyl-tRNA synthetase family. ValS type 1 subfamily.</text>
</comment>
<dbReference type="GO" id="GO:0005829">
    <property type="term" value="C:cytosol"/>
    <property type="evidence" value="ECO:0007669"/>
    <property type="project" value="TreeGrafter"/>
</dbReference>
<dbReference type="NCBIfam" id="TIGR00422">
    <property type="entry name" value="valS"/>
    <property type="match status" value="1"/>
</dbReference>
<dbReference type="Gene3D" id="3.40.50.620">
    <property type="entry name" value="HUPs"/>
    <property type="match status" value="2"/>
</dbReference>
<comment type="subcellular location">
    <subcellularLocation>
        <location evidence="1 10">Cytoplasm</location>
    </subcellularLocation>
</comment>
<proteinExistence type="inferred from homology"/>
<comment type="subunit">
    <text evidence="2 10">Monomer.</text>
</comment>
<dbReference type="AlphaFoldDB" id="A0A0G0XPZ8"/>
<feature type="domain" description="Methionyl/Valyl/Leucyl/Isoleucyl-tRNA synthetase anticodon-binding" evidence="12">
    <location>
        <begin position="626"/>
        <end position="772"/>
    </location>
</feature>
<keyword evidence="10" id="KW-0175">Coiled coil</keyword>
<comment type="caution">
    <text evidence="14">The sequence shown here is derived from an EMBL/GenBank/DDBJ whole genome shotgun (WGS) entry which is preliminary data.</text>
</comment>
<evidence type="ECO:0000256" key="4">
    <source>
        <dbReference type="ARBA" id="ARBA00022598"/>
    </source>
</evidence>